<organism evidence="3">
    <name type="scientific">Craspedostauros australis</name>
    <dbReference type="NCBI Taxonomy" id="1486917"/>
    <lineage>
        <taxon>Eukaryota</taxon>
        <taxon>Sar</taxon>
        <taxon>Stramenopiles</taxon>
        <taxon>Ochrophyta</taxon>
        <taxon>Bacillariophyta</taxon>
        <taxon>Bacillariophyceae</taxon>
        <taxon>Bacillariophycidae</taxon>
        <taxon>Naviculales</taxon>
        <taxon>Naviculaceae</taxon>
        <taxon>Craspedostauros</taxon>
    </lineage>
</organism>
<proteinExistence type="predicted"/>
<keyword evidence="2" id="KW-0732">Signal</keyword>
<accession>A0A7R9WST6</accession>
<keyword evidence="1" id="KW-0472">Membrane</keyword>
<feature type="transmembrane region" description="Helical" evidence="1">
    <location>
        <begin position="110"/>
        <end position="132"/>
    </location>
</feature>
<feature type="chain" id="PRO_5030633325" evidence="2">
    <location>
        <begin position="24"/>
        <end position="304"/>
    </location>
</feature>
<sequence length="304" mass="32168">MRSIMARASMWLVAILASRCASAFVVQPAATVRTASLPGSATTNFGFGGRHRSPFVPAGASSQDISRLGLASLSDLSSITTSVVEVFDGSTIVDPVVVSDVFWTSLKGKFLALLIGQVLAAIAFAIITSVAASQISKLGSWVSSSVFAATNDKESPRTSPVTNKPFIRADQKPIAPDFSKLLVCLAIDVLGTSSEIVPVLGEFTDIIYAPIAASLLRSLYGSNVIFALEFAEEILPFTDIIPLATLCWVVDTFFADSDVARTLQLGSYRNNVDPRDVASGVVDVDAKQVADRQTSDADGSANRR</sequence>
<keyword evidence="1" id="KW-0812">Transmembrane</keyword>
<keyword evidence="1" id="KW-1133">Transmembrane helix</keyword>
<dbReference type="EMBL" id="HBEF01008471">
    <property type="protein sequence ID" value="CAD8333221.1"/>
    <property type="molecule type" value="Transcribed_RNA"/>
</dbReference>
<evidence type="ECO:0000256" key="1">
    <source>
        <dbReference type="SAM" id="Phobius"/>
    </source>
</evidence>
<dbReference type="AlphaFoldDB" id="A0A7R9WST6"/>
<name>A0A7R9WST6_9STRA</name>
<gene>
    <name evidence="3" type="ORF">CAUS1442_LOCUS5322</name>
</gene>
<protein>
    <submittedName>
        <fullName evidence="3">Uncharacterized protein</fullName>
    </submittedName>
</protein>
<feature type="signal peptide" evidence="2">
    <location>
        <begin position="1"/>
        <end position="23"/>
    </location>
</feature>
<reference evidence="3" key="1">
    <citation type="submission" date="2021-01" db="EMBL/GenBank/DDBJ databases">
        <authorList>
            <person name="Corre E."/>
            <person name="Pelletier E."/>
            <person name="Niang G."/>
            <person name="Scheremetjew M."/>
            <person name="Finn R."/>
            <person name="Kale V."/>
            <person name="Holt S."/>
            <person name="Cochrane G."/>
            <person name="Meng A."/>
            <person name="Brown T."/>
            <person name="Cohen L."/>
        </authorList>
    </citation>
    <scope>NUCLEOTIDE SEQUENCE</scope>
    <source>
        <strain evidence="3">CCMP3328</strain>
    </source>
</reference>
<evidence type="ECO:0000313" key="3">
    <source>
        <dbReference type="EMBL" id="CAD8333221.1"/>
    </source>
</evidence>
<evidence type="ECO:0000256" key="2">
    <source>
        <dbReference type="SAM" id="SignalP"/>
    </source>
</evidence>